<reference evidence="1" key="1">
    <citation type="journal article" date="2014" name="Int. J. Syst. Evol. Microbiol.">
        <title>Complete genome sequence of Corynebacterium casei LMG S-19264T (=DSM 44701T), isolated from a smear-ripened cheese.</title>
        <authorList>
            <consortium name="US DOE Joint Genome Institute (JGI-PGF)"/>
            <person name="Walter F."/>
            <person name="Albersmeier A."/>
            <person name="Kalinowski J."/>
            <person name="Ruckert C."/>
        </authorList>
    </citation>
    <scope>NUCLEOTIDE SEQUENCE</scope>
    <source>
        <strain evidence="1">JCM 4714</strain>
    </source>
</reference>
<sequence length="137" mass="14599">MRVVAALEAAWADDNDDLAALVRSGHGERPLAELIAQYGDTRLQNVVLVVTGIAGLDGADRQEALAELREGLIAHMLTVALNMMSGWALSAGKDVQATGDLARRVLQAILSFTTDGDDPQEVRALLAHLRADALDRS</sequence>
<dbReference type="EMBL" id="BMVG01000031">
    <property type="protein sequence ID" value="GHE12061.1"/>
    <property type="molecule type" value="Genomic_DNA"/>
</dbReference>
<comment type="caution">
    <text evidence="1">The sequence shown here is derived from an EMBL/GenBank/DDBJ whole genome shotgun (WGS) entry which is preliminary data.</text>
</comment>
<protein>
    <submittedName>
        <fullName evidence="1">Uncharacterized protein</fullName>
    </submittedName>
</protein>
<reference evidence="1" key="2">
    <citation type="submission" date="2020-09" db="EMBL/GenBank/DDBJ databases">
        <authorList>
            <person name="Sun Q."/>
            <person name="Ohkuma M."/>
        </authorList>
    </citation>
    <scope>NUCLEOTIDE SEQUENCE</scope>
    <source>
        <strain evidence="1">JCM 4714</strain>
    </source>
</reference>
<organism evidence="1 2">
    <name type="scientific">Streptomyces alanosinicus</name>
    <dbReference type="NCBI Taxonomy" id="68171"/>
    <lineage>
        <taxon>Bacteria</taxon>
        <taxon>Bacillati</taxon>
        <taxon>Actinomycetota</taxon>
        <taxon>Actinomycetes</taxon>
        <taxon>Kitasatosporales</taxon>
        <taxon>Streptomycetaceae</taxon>
        <taxon>Streptomyces</taxon>
    </lineage>
</organism>
<dbReference type="Proteomes" id="UP000655443">
    <property type="component" value="Unassembled WGS sequence"/>
</dbReference>
<accession>A0A919D5L7</accession>
<evidence type="ECO:0000313" key="1">
    <source>
        <dbReference type="EMBL" id="GHE12061.1"/>
    </source>
</evidence>
<evidence type="ECO:0000313" key="2">
    <source>
        <dbReference type="Proteomes" id="UP000655443"/>
    </source>
</evidence>
<dbReference type="RefSeq" id="WP_189957994.1">
    <property type="nucleotide sequence ID" value="NZ_BMVG01000031.1"/>
</dbReference>
<keyword evidence="2" id="KW-1185">Reference proteome</keyword>
<proteinExistence type="predicted"/>
<name>A0A919D5L7_9ACTN</name>
<dbReference type="AlphaFoldDB" id="A0A919D5L7"/>
<gene>
    <name evidence="1" type="ORF">GCM10010339_74060</name>
</gene>